<evidence type="ECO:0000313" key="11">
    <source>
        <dbReference type="EMBL" id="QIS08143.1"/>
    </source>
</evidence>
<name>A0A6G9Y4Z9_9NOCA</name>
<evidence type="ECO:0000256" key="6">
    <source>
        <dbReference type="ARBA" id="ARBA00022989"/>
    </source>
</evidence>
<feature type="transmembrane region" description="Helical" evidence="9">
    <location>
        <begin position="299"/>
        <end position="319"/>
    </location>
</feature>
<feature type="compositionally biased region" description="Low complexity" evidence="8">
    <location>
        <begin position="163"/>
        <end position="175"/>
    </location>
</feature>
<accession>A0A6G9Y4Z9</accession>
<evidence type="ECO:0000256" key="9">
    <source>
        <dbReference type="SAM" id="Phobius"/>
    </source>
</evidence>
<evidence type="ECO:0000256" key="2">
    <source>
        <dbReference type="ARBA" id="ARBA00007783"/>
    </source>
</evidence>
<organism evidence="11 12">
    <name type="scientific">Nocardia arthritidis</name>
    <dbReference type="NCBI Taxonomy" id="228602"/>
    <lineage>
        <taxon>Bacteria</taxon>
        <taxon>Bacillati</taxon>
        <taxon>Actinomycetota</taxon>
        <taxon>Actinomycetes</taxon>
        <taxon>Mycobacteriales</taxon>
        <taxon>Nocardiaceae</taxon>
        <taxon>Nocardia</taxon>
    </lineage>
</organism>
<protein>
    <submittedName>
        <fullName evidence="11">ABC transporter permease</fullName>
    </submittedName>
</protein>
<sequence>MPNSASPRRSWSAGWRVCSTASKPRCSPSRWPHGPSWSRCARARCRPESTHTTRAVASPARYPAVRDSICDPRFGICATGRQRGRNDADGRTPQSRQWCPPTRVCRTGRWGFAKVVSSTVPTAAARSDSIPGKDAQRPDQSQVHSDESPVRTDENSVKEKAAAEPAAAEPTNPEPLVSDSQTFHRAFKDLRDGFAQRELWLSLGWQDIKQRYRRSVLGPFWITIATAVQASAMGLLYATLFDSPLGDYLPYVTIGLIIWNVINASIIEGSEVFIANEGLIKQLPSALSVHIYRLVWRQLLFFAHNIVIYAVLLAVFGVWRHLSPASLLAIPAIVLIFLNSMWVSIVFGIFSTRYRDIAPILSSTTLMLFVLTPVMWKAQALASHVNGGSSRARLVEIVPTYHYLEIVRAPLLGEPQALRHWAIVLAITVVGWIVAIFAMRQYRSRVPYWV</sequence>
<evidence type="ECO:0000256" key="8">
    <source>
        <dbReference type="SAM" id="MobiDB-lite"/>
    </source>
</evidence>
<feature type="region of interest" description="Disordered" evidence="8">
    <location>
        <begin position="79"/>
        <end position="100"/>
    </location>
</feature>
<keyword evidence="3" id="KW-0813">Transport</keyword>
<keyword evidence="7 9" id="KW-0472">Membrane</keyword>
<keyword evidence="12" id="KW-1185">Reference proteome</keyword>
<proteinExistence type="inferred from homology"/>
<keyword evidence="6 9" id="KW-1133">Transmembrane helix</keyword>
<feature type="domain" description="ABC-2 type transporter transmembrane" evidence="10">
    <location>
        <begin position="200"/>
        <end position="409"/>
    </location>
</feature>
<evidence type="ECO:0000256" key="3">
    <source>
        <dbReference type="ARBA" id="ARBA00022448"/>
    </source>
</evidence>
<feature type="transmembrane region" description="Helical" evidence="9">
    <location>
        <begin position="248"/>
        <end position="267"/>
    </location>
</feature>
<dbReference type="Pfam" id="PF01061">
    <property type="entry name" value="ABC2_membrane"/>
    <property type="match status" value="1"/>
</dbReference>
<feature type="transmembrane region" description="Helical" evidence="9">
    <location>
        <begin position="420"/>
        <end position="439"/>
    </location>
</feature>
<dbReference type="AlphaFoldDB" id="A0A6G9Y4Z9"/>
<keyword evidence="4" id="KW-1003">Cell membrane</keyword>
<evidence type="ECO:0000256" key="1">
    <source>
        <dbReference type="ARBA" id="ARBA00004651"/>
    </source>
</evidence>
<evidence type="ECO:0000256" key="7">
    <source>
        <dbReference type="ARBA" id="ARBA00023136"/>
    </source>
</evidence>
<feature type="transmembrane region" description="Helical" evidence="9">
    <location>
        <begin position="357"/>
        <end position="376"/>
    </location>
</feature>
<gene>
    <name evidence="11" type="ORF">F5544_01055</name>
</gene>
<feature type="transmembrane region" description="Helical" evidence="9">
    <location>
        <begin position="325"/>
        <end position="350"/>
    </location>
</feature>
<reference evidence="11 12" key="1">
    <citation type="journal article" date="2019" name="ACS Chem. Biol.">
        <title>Identification and Mobilization of a Cryptic Antibiotic Biosynthesis Gene Locus from a Human-Pathogenic Nocardia Isolate.</title>
        <authorList>
            <person name="Herisse M."/>
            <person name="Ishida K."/>
            <person name="Porter J.L."/>
            <person name="Howden B."/>
            <person name="Hertweck C."/>
            <person name="Stinear T.P."/>
            <person name="Pidot S.J."/>
        </authorList>
    </citation>
    <scope>NUCLEOTIDE SEQUENCE [LARGE SCALE GENOMIC DNA]</scope>
    <source>
        <strain evidence="11 12">AUSMDU00012717</strain>
    </source>
</reference>
<comment type="similarity">
    <text evidence="2">Belongs to the ABC-2 integral membrane protein family.</text>
</comment>
<feature type="region of interest" description="Disordered" evidence="8">
    <location>
        <begin position="122"/>
        <end position="179"/>
    </location>
</feature>
<dbReference type="Proteomes" id="UP000503540">
    <property type="component" value="Chromosome"/>
</dbReference>
<evidence type="ECO:0000313" key="12">
    <source>
        <dbReference type="Proteomes" id="UP000503540"/>
    </source>
</evidence>
<dbReference type="GO" id="GO:0015920">
    <property type="term" value="P:lipopolysaccharide transport"/>
    <property type="evidence" value="ECO:0007669"/>
    <property type="project" value="TreeGrafter"/>
</dbReference>
<dbReference type="GO" id="GO:0005886">
    <property type="term" value="C:plasma membrane"/>
    <property type="evidence" value="ECO:0007669"/>
    <property type="project" value="UniProtKB-SubCell"/>
</dbReference>
<evidence type="ECO:0000256" key="5">
    <source>
        <dbReference type="ARBA" id="ARBA00022692"/>
    </source>
</evidence>
<evidence type="ECO:0000256" key="4">
    <source>
        <dbReference type="ARBA" id="ARBA00022475"/>
    </source>
</evidence>
<feature type="compositionally biased region" description="Basic and acidic residues" evidence="8">
    <location>
        <begin position="144"/>
        <end position="162"/>
    </location>
</feature>
<comment type="subcellular location">
    <subcellularLocation>
        <location evidence="1">Cell membrane</location>
        <topology evidence="1">Multi-pass membrane protein</topology>
    </subcellularLocation>
</comment>
<keyword evidence="5 9" id="KW-0812">Transmembrane</keyword>
<evidence type="ECO:0000259" key="10">
    <source>
        <dbReference type="Pfam" id="PF01061"/>
    </source>
</evidence>
<dbReference type="InterPro" id="IPR013525">
    <property type="entry name" value="ABC2_TM"/>
</dbReference>
<dbReference type="GO" id="GO:0140359">
    <property type="term" value="F:ABC-type transporter activity"/>
    <property type="evidence" value="ECO:0007669"/>
    <property type="project" value="InterPro"/>
</dbReference>
<feature type="transmembrane region" description="Helical" evidence="9">
    <location>
        <begin position="216"/>
        <end position="236"/>
    </location>
</feature>
<dbReference type="EMBL" id="CP046172">
    <property type="protein sequence ID" value="QIS08143.1"/>
    <property type="molecule type" value="Genomic_DNA"/>
</dbReference>
<dbReference type="KEGG" id="nah:F5544_01055"/>
<dbReference type="PANTHER" id="PTHR30413:SF10">
    <property type="entry name" value="CAPSULE POLYSACCHARIDE EXPORT INNER-MEMBRANE PROTEIN CTRC"/>
    <property type="match status" value="1"/>
</dbReference>
<dbReference type="PANTHER" id="PTHR30413">
    <property type="entry name" value="INNER MEMBRANE TRANSPORT PERMEASE"/>
    <property type="match status" value="1"/>
</dbReference>